<dbReference type="OrthoDB" id="5651643at2"/>
<dbReference type="Proteomes" id="UP000630149">
    <property type="component" value="Unassembled WGS sequence"/>
</dbReference>
<dbReference type="RefSeq" id="WP_131776647.1">
    <property type="nucleotide sequence ID" value="NZ_BMOB01000005.1"/>
</dbReference>
<proteinExistence type="predicted"/>
<dbReference type="AlphaFoldDB" id="A0A917JTK3"/>
<feature type="transmembrane region" description="Helical" evidence="2">
    <location>
        <begin position="400"/>
        <end position="419"/>
    </location>
</feature>
<keyword evidence="2" id="KW-0472">Membrane</keyword>
<gene>
    <name evidence="3" type="ORF">GCM10007966_12210</name>
</gene>
<dbReference type="EMBL" id="BMOB01000005">
    <property type="protein sequence ID" value="GGI85182.1"/>
    <property type="molecule type" value="Genomic_DNA"/>
</dbReference>
<reference evidence="3" key="1">
    <citation type="journal article" date="2014" name="Int. J. Syst. Evol. Microbiol.">
        <title>Complete genome sequence of Corynebacterium casei LMG S-19264T (=DSM 44701T), isolated from a smear-ripened cheese.</title>
        <authorList>
            <consortium name="US DOE Joint Genome Institute (JGI-PGF)"/>
            <person name="Walter F."/>
            <person name="Albersmeier A."/>
            <person name="Kalinowski J."/>
            <person name="Ruckert C."/>
        </authorList>
    </citation>
    <scope>NUCLEOTIDE SEQUENCE</scope>
    <source>
        <strain evidence="3">JCM 13919</strain>
    </source>
</reference>
<keyword evidence="2" id="KW-1133">Transmembrane helix</keyword>
<sequence>MKLKRYQITYDKVPESFDLPEGIYLSPEIDALPEDSSQYTEEQKSQLRNYLTTMLKDLPRTCYIDFDGRTVEDLKSFWVVSTPFGHQLAPGVYPGYTQGNLTGASIGHVIYTVNISVPLMNSQPHLTKKLSQNEVSVCFFYIDDEGNPAGFSLIAMLDDLTPDKKEKGWIITTLQNITAAPKDRAVEVFATENFVPNEGQSEIIVDGFASFSGELRQAIRSDKVFRLISTLFNKNGSINEESLRVLHLCIQPNTIFDPQRLYEYKKTELQLFITLAEQAEVPQEVVKQIKYELEHADLLNEDVYKDYMNRLLAILTDDLKSFPFQVREAVKAFHKKTAQNVADVKISAMKQGFMLESIDSYQQLMTDIPEQVRSLSQALQAVEQPTVHTRSFLSRNLSPFGKGLLIGLLAGVGVALALTGVLAPLGIAIAAAATTLLVGGFSAGIMIKQNEQHFAAEERRYKEIITSIEEESLMAHTTSLSQCIGAITQSQQQEDDVDIPNSESISDFSAPSVEELSSSESSTTLELESFSNSGHEEEDTSLEPTPTSGASEETIVKPSFLKGIQSKKLSPESVAHALWLKDKRSESTSESLREFSMWANKKGLSFGEQEVQEVISKTYQMKHKST</sequence>
<evidence type="ECO:0000256" key="1">
    <source>
        <dbReference type="SAM" id="MobiDB-lite"/>
    </source>
</evidence>
<accession>A0A917JTK3</accession>
<evidence type="ECO:0000313" key="4">
    <source>
        <dbReference type="Proteomes" id="UP000630149"/>
    </source>
</evidence>
<evidence type="ECO:0000313" key="3">
    <source>
        <dbReference type="EMBL" id="GGI85182.1"/>
    </source>
</evidence>
<protein>
    <submittedName>
        <fullName evidence="3">Uncharacterized protein</fullName>
    </submittedName>
</protein>
<feature type="region of interest" description="Disordered" evidence="1">
    <location>
        <begin position="491"/>
        <end position="553"/>
    </location>
</feature>
<keyword evidence="4" id="KW-1185">Reference proteome</keyword>
<feature type="transmembrane region" description="Helical" evidence="2">
    <location>
        <begin position="425"/>
        <end position="447"/>
    </location>
</feature>
<organism evidence="3 4">
    <name type="scientific">Legionella impletisoli</name>
    <dbReference type="NCBI Taxonomy" id="343510"/>
    <lineage>
        <taxon>Bacteria</taxon>
        <taxon>Pseudomonadati</taxon>
        <taxon>Pseudomonadota</taxon>
        <taxon>Gammaproteobacteria</taxon>
        <taxon>Legionellales</taxon>
        <taxon>Legionellaceae</taxon>
        <taxon>Legionella</taxon>
    </lineage>
</organism>
<reference evidence="3" key="2">
    <citation type="submission" date="2020-09" db="EMBL/GenBank/DDBJ databases">
        <authorList>
            <person name="Sun Q."/>
            <person name="Ohkuma M."/>
        </authorList>
    </citation>
    <scope>NUCLEOTIDE SEQUENCE</scope>
    <source>
        <strain evidence="3">JCM 13919</strain>
    </source>
</reference>
<feature type="compositionally biased region" description="Polar residues" evidence="1">
    <location>
        <begin position="542"/>
        <end position="551"/>
    </location>
</feature>
<evidence type="ECO:0000256" key="2">
    <source>
        <dbReference type="SAM" id="Phobius"/>
    </source>
</evidence>
<comment type="caution">
    <text evidence="3">The sequence shown here is derived from an EMBL/GenBank/DDBJ whole genome shotgun (WGS) entry which is preliminary data.</text>
</comment>
<keyword evidence="2" id="KW-0812">Transmembrane</keyword>
<name>A0A917JTK3_9GAMM</name>
<feature type="compositionally biased region" description="Low complexity" evidence="1">
    <location>
        <begin position="512"/>
        <end position="533"/>
    </location>
</feature>